<gene>
    <name evidence="1" type="ORF">L1987_79183</name>
</gene>
<dbReference type="EMBL" id="CM042043">
    <property type="protein sequence ID" value="KAI3696173.1"/>
    <property type="molecule type" value="Genomic_DNA"/>
</dbReference>
<evidence type="ECO:0000313" key="1">
    <source>
        <dbReference type="EMBL" id="KAI3696173.1"/>
    </source>
</evidence>
<protein>
    <submittedName>
        <fullName evidence="1">Uncharacterized protein</fullName>
    </submittedName>
</protein>
<sequence length="99" mass="11340">MMKGLRMDMTEVAPAVDGGGAGGRRRCAGGNRRRRFVDNWFVIVSGQRSTKQPEVELFQYYPLRFDTICNLTLYPMLTSEVMCLPTTLKTDQTIYEIRL</sequence>
<keyword evidence="2" id="KW-1185">Reference proteome</keyword>
<accession>A0ACB8ZF07</accession>
<proteinExistence type="predicted"/>
<evidence type="ECO:0000313" key="2">
    <source>
        <dbReference type="Proteomes" id="UP001056120"/>
    </source>
</evidence>
<reference evidence="1 2" key="2">
    <citation type="journal article" date="2022" name="Mol. Ecol. Resour.">
        <title>The genomes of chicory, endive, great burdock and yacon provide insights into Asteraceae paleo-polyploidization history and plant inulin production.</title>
        <authorList>
            <person name="Fan W."/>
            <person name="Wang S."/>
            <person name="Wang H."/>
            <person name="Wang A."/>
            <person name="Jiang F."/>
            <person name="Liu H."/>
            <person name="Zhao H."/>
            <person name="Xu D."/>
            <person name="Zhang Y."/>
        </authorList>
    </citation>
    <scope>NUCLEOTIDE SEQUENCE [LARGE SCALE GENOMIC DNA]</scope>
    <source>
        <strain evidence="2">cv. Yunnan</strain>
        <tissue evidence="1">Leaves</tissue>
    </source>
</reference>
<reference evidence="2" key="1">
    <citation type="journal article" date="2022" name="Mol. Ecol. Resour.">
        <title>The genomes of chicory, endive, great burdock and yacon provide insights into Asteraceae palaeo-polyploidization history and plant inulin production.</title>
        <authorList>
            <person name="Fan W."/>
            <person name="Wang S."/>
            <person name="Wang H."/>
            <person name="Wang A."/>
            <person name="Jiang F."/>
            <person name="Liu H."/>
            <person name="Zhao H."/>
            <person name="Xu D."/>
            <person name="Zhang Y."/>
        </authorList>
    </citation>
    <scope>NUCLEOTIDE SEQUENCE [LARGE SCALE GENOMIC DNA]</scope>
    <source>
        <strain evidence="2">cv. Yunnan</strain>
    </source>
</reference>
<organism evidence="1 2">
    <name type="scientific">Smallanthus sonchifolius</name>
    <dbReference type="NCBI Taxonomy" id="185202"/>
    <lineage>
        <taxon>Eukaryota</taxon>
        <taxon>Viridiplantae</taxon>
        <taxon>Streptophyta</taxon>
        <taxon>Embryophyta</taxon>
        <taxon>Tracheophyta</taxon>
        <taxon>Spermatophyta</taxon>
        <taxon>Magnoliopsida</taxon>
        <taxon>eudicotyledons</taxon>
        <taxon>Gunneridae</taxon>
        <taxon>Pentapetalae</taxon>
        <taxon>asterids</taxon>
        <taxon>campanulids</taxon>
        <taxon>Asterales</taxon>
        <taxon>Asteraceae</taxon>
        <taxon>Asteroideae</taxon>
        <taxon>Heliantheae alliance</taxon>
        <taxon>Millerieae</taxon>
        <taxon>Smallanthus</taxon>
    </lineage>
</organism>
<comment type="caution">
    <text evidence="1">The sequence shown here is derived from an EMBL/GenBank/DDBJ whole genome shotgun (WGS) entry which is preliminary data.</text>
</comment>
<name>A0ACB8ZF07_9ASTR</name>
<dbReference type="Proteomes" id="UP001056120">
    <property type="component" value="Linkage Group LG26"/>
</dbReference>